<keyword evidence="3" id="KW-1185">Reference proteome</keyword>
<accession>A0A1B7MW64</accession>
<organism evidence="2 3">
    <name type="scientific">Rhizopogon vinicolor AM-OR11-026</name>
    <dbReference type="NCBI Taxonomy" id="1314800"/>
    <lineage>
        <taxon>Eukaryota</taxon>
        <taxon>Fungi</taxon>
        <taxon>Dikarya</taxon>
        <taxon>Basidiomycota</taxon>
        <taxon>Agaricomycotina</taxon>
        <taxon>Agaricomycetes</taxon>
        <taxon>Agaricomycetidae</taxon>
        <taxon>Boletales</taxon>
        <taxon>Suillineae</taxon>
        <taxon>Rhizopogonaceae</taxon>
        <taxon>Rhizopogon</taxon>
    </lineage>
</organism>
<evidence type="ECO:0000313" key="3">
    <source>
        <dbReference type="Proteomes" id="UP000092154"/>
    </source>
</evidence>
<dbReference type="AlphaFoldDB" id="A0A1B7MW64"/>
<protein>
    <submittedName>
        <fullName evidence="2">Uncharacterized protein</fullName>
    </submittedName>
</protein>
<dbReference type="Proteomes" id="UP000092154">
    <property type="component" value="Unassembled WGS sequence"/>
</dbReference>
<reference evidence="2 3" key="1">
    <citation type="submission" date="2016-06" db="EMBL/GenBank/DDBJ databases">
        <title>Comparative genomics of the ectomycorrhizal sister species Rhizopogon vinicolor and Rhizopogon vesiculosus (Basidiomycota: Boletales) reveals a divergence of the mating type B locus.</title>
        <authorList>
            <consortium name="DOE Joint Genome Institute"/>
            <person name="Mujic A.B."/>
            <person name="Kuo A."/>
            <person name="Tritt A."/>
            <person name="Lipzen A."/>
            <person name="Chen C."/>
            <person name="Johnson J."/>
            <person name="Sharma A."/>
            <person name="Barry K."/>
            <person name="Grigoriev I.V."/>
            <person name="Spatafora J.W."/>
        </authorList>
    </citation>
    <scope>NUCLEOTIDE SEQUENCE [LARGE SCALE GENOMIC DNA]</scope>
    <source>
        <strain evidence="2 3">AM-OR11-026</strain>
    </source>
</reference>
<gene>
    <name evidence="2" type="ORF">K503DRAFT_867276</name>
</gene>
<sequence>MRPPKSSATIRITTDLGPASNFANSSTVIELKGRTNHEKGELYLKLSLTGLRELDNLLRNEQLSASDKAIYDRAYVAGMKRYDEVKKIRDQLFSQKKSFRRFLVNLFVYNSDARTFHEISYSNYVFIRSTSDEISRLLLPDRNTILGSLGESSHPHVSACEESPRDVVEVKDLPPDETLRGISMDIDTEEEVNEVLTTLNRIATSGGEEEEGGGDDDDDDDDGSRTARPSISQISLRPPSPTGSLTVIYNYNNSYLSNSVVSIDSEVSGTTINSGVNRGSPDSERYQSVYVSHRLGGIFPQELRCLLRLVTLVY</sequence>
<dbReference type="EMBL" id="KV448389">
    <property type="protein sequence ID" value="OAX36844.1"/>
    <property type="molecule type" value="Genomic_DNA"/>
</dbReference>
<name>A0A1B7MW64_9AGAM</name>
<dbReference type="OrthoDB" id="2683860at2759"/>
<feature type="region of interest" description="Disordered" evidence="1">
    <location>
        <begin position="200"/>
        <end position="239"/>
    </location>
</feature>
<proteinExistence type="predicted"/>
<feature type="compositionally biased region" description="Acidic residues" evidence="1">
    <location>
        <begin position="207"/>
        <end position="222"/>
    </location>
</feature>
<dbReference type="InParanoid" id="A0A1B7MW64"/>
<evidence type="ECO:0000256" key="1">
    <source>
        <dbReference type="SAM" id="MobiDB-lite"/>
    </source>
</evidence>
<evidence type="ECO:0000313" key="2">
    <source>
        <dbReference type="EMBL" id="OAX36844.1"/>
    </source>
</evidence>